<dbReference type="InterPro" id="IPR053145">
    <property type="entry name" value="AB_hydrolase_Est10"/>
</dbReference>
<dbReference type="AlphaFoldDB" id="A0A382AIB9"/>
<reference evidence="2" key="1">
    <citation type="submission" date="2018-05" db="EMBL/GenBank/DDBJ databases">
        <authorList>
            <person name="Lanie J.A."/>
            <person name="Ng W.-L."/>
            <person name="Kazmierczak K.M."/>
            <person name="Andrzejewski T.M."/>
            <person name="Davidsen T.M."/>
            <person name="Wayne K.J."/>
            <person name="Tettelin H."/>
            <person name="Glass J.I."/>
            <person name="Rusch D."/>
            <person name="Podicherti R."/>
            <person name="Tsui H.-C.T."/>
            <person name="Winkler M.E."/>
        </authorList>
    </citation>
    <scope>NUCLEOTIDE SEQUENCE</scope>
</reference>
<dbReference type="EMBL" id="UINC01025476">
    <property type="protein sequence ID" value="SVB01124.1"/>
    <property type="molecule type" value="Genomic_DNA"/>
</dbReference>
<dbReference type="Pfam" id="PF02129">
    <property type="entry name" value="Peptidase_S15"/>
    <property type="match status" value="1"/>
</dbReference>
<dbReference type="PANTHER" id="PTHR43265:SF1">
    <property type="entry name" value="ESTERASE ESTD"/>
    <property type="match status" value="1"/>
</dbReference>
<dbReference type="SUPFAM" id="SSF53474">
    <property type="entry name" value="alpha/beta-Hydrolases"/>
    <property type="match status" value="1"/>
</dbReference>
<sequence length="433" mass="45929">MLGSRQFSMLLVLFVCVSSISFATQEEEVRWQGSVVGLGFIVTFAPEEDGSGYKATLDIPAQGLSGAELTNVVYSETEIAFTLSIAPPNGATWRAKRQVGATTAEGEFEQGGNVVPFTMELVPEGEVLGPRRPQTPEPPFAYDEREVAYTSEADGTKLAGTLTVPREDGPFPAVLLITGSGAQNRDEEIFGHKPFLVIADHLTSNGIAVLRVDDRGIGGSTGDMSIATSEDFASDVLAGVHFLAGQSEIDPGRIGLIGHSEGGIIAPMVAAASDDVAFIVLLAGSAIPGRDLMVMQLAAVQRSIGRPKGNVEQQVKAQRSLLELASEGADLPALTAAVAELTRIQISNLAEGQRPSTEELKPVIEAQARQLTTPWWRFFLTYDPRTALREVQCPVLAINGSLDVQVPPGPNLGVIREALAEAGNDDITVEELG</sequence>
<protein>
    <recommendedName>
        <fullName evidence="1">Xaa-Pro dipeptidyl-peptidase-like domain-containing protein</fullName>
    </recommendedName>
</protein>
<evidence type="ECO:0000259" key="1">
    <source>
        <dbReference type="Pfam" id="PF02129"/>
    </source>
</evidence>
<name>A0A382AIB9_9ZZZZ</name>
<feature type="non-terminal residue" evidence="2">
    <location>
        <position position="433"/>
    </location>
</feature>
<gene>
    <name evidence="2" type="ORF">METZ01_LOCUS153978</name>
</gene>
<organism evidence="2">
    <name type="scientific">marine metagenome</name>
    <dbReference type="NCBI Taxonomy" id="408172"/>
    <lineage>
        <taxon>unclassified sequences</taxon>
        <taxon>metagenomes</taxon>
        <taxon>ecological metagenomes</taxon>
    </lineage>
</organism>
<accession>A0A382AIB9</accession>
<dbReference type="Gene3D" id="3.40.50.1820">
    <property type="entry name" value="alpha/beta hydrolase"/>
    <property type="match status" value="1"/>
</dbReference>
<evidence type="ECO:0000313" key="2">
    <source>
        <dbReference type="EMBL" id="SVB01124.1"/>
    </source>
</evidence>
<dbReference type="InterPro" id="IPR029058">
    <property type="entry name" value="AB_hydrolase_fold"/>
</dbReference>
<dbReference type="InterPro" id="IPR000383">
    <property type="entry name" value="Xaa-Pro-like_dom"/>
</dbReference>
<proteinExistence type="predicted"/>
<feature type="domain" description="Xaa-Pro dipeptidyl-peptidase-like" evidence="1">
    <location>
        <begin position="154"/>
        <end position="404"/>
    </location>
</feature>
<dbReference type="GO" id="GO:0052689">
    <property type="term" value="F:carboxylic ester hydrolase activity"/>
    <property type="evidence" value="ECO:0007669"/>
    <property type="project" value="TreeGrafter"/>
</dbReference>
<dbReference type="PANTHER" id="PTHR43265">
    <property type="entry name" value="ESTERASE ESTD"/>
    <property type="match status" value="1"/>
</dbReference>